<accession>M7SSD8</accession>
<keyword evidence="3" id="KW-1185">Reference proteome</keyword>
<proteinExistence type="predicted"/>
<dbReference type="Pfam" id="PF07992">
    <property type="entry name" value="Pyr_redox_2"/>
    <property type="match status" value="1"/>
</dbReference>
<evidence type="ECO:0000259" key="1">
    <source>
        <dbReference type="Pfam" id="PF07992"/>
    </source>
</evidence>
<dbReference type="SUPFAM" id="SSF51905">
    <property type="entry name" value="FAD/NAD(P)-binding domain"/>
    <property type="match status" value="1"/>
</dbReference>
<evidence type="ECO:0000313" key="3">
    <source>
        <dbReference type="Proteomes" id="UP000012174"/>
    </source>
</evidence>
<reference evidence="3" key="1">
    <citation type="journal article" date="2013" name="Genome Announc.">
        <title>Draft genome sequence of the grapevine dieback fungus Eutypa lata UCR-EL1.</title>
        <authorList>
            <person name="Blanco-Ulate B."/>
            <person name="Rolshausen P.E."/>
            <person name="Cantu D."/>
        </authorList>
    </citation>
    <scope>NUCLEOTIDE SEQUENCE [LARGE SCALE GENOMIC DNA]</scope>
    <source>
        <strain evidence="3">UCR-EL1</strain>
    </source>
</reference>
<dbReference type="OrthoDB" id="202203at2759"/>
<feature type="domain" description="FAD/NAD(P)-binding" evidence="1">
    <location>
        <begin position="69"/>
        <end position="291"/>
    </location>
</feature>
<dbReference type="PANTHER" id="PTHR43735:SF11">
    <property type="entry name" value="HYPOTHETICAL OXIDOREDUCTASE (EUROFUNG)"/>
    <property type="match status" value="1"/>
</dbReference>
<dbReference type="eggNOG" id="KOG1336">
    <property type="taxonomic scope" value="Eukaryota"/>
</dbReference>
<dbReference type="AlphaFoldDB" id="M7SSD8"/>
<dbReference type="HOGENOM" id="CLU_019845_0_1_1"/>
<dbReference type="InterPro" id="IPR023753">
    <property type="entry name" value="FAD/NAD-binding_dom"/>
</dbReference>
<dbReference type="PANTHER" id="PTHR43735">
    <property type="entry name" value="APOPTOSIS-INDUCING FACTOR 1"/>
    <property type="match status" value="1"/>
</dbReference>
<dbReference type="STRING" id="1287681.M7SSD8"/>
<dbReference type="Gene3D" id="3.50.50.100">
    <property type="match status" value="1"/>
</dbReference>
<dbReference type="GO" id="GO:0004174">
    <property type="term" value="F:electron-transferring-flavoprotein dehydrogenase activity"/>
    <property type="evidence" value="ECO:0007669"/>
    <property type="project" value="TreeGrafter"/>
</dbReference>
<evidence type="ECO:0000313" key="2">
    <source>
        <dbReference type="EMBL" id="EMR69429.1"/>
    </source>
</evidence>
<name>M7SSD8_EUTLA</name>
<dbReference type="OMA" id="QTEPWIN"/>
<organism evidence="2 3">
    <name type="scientific">Eutypa lata (strain UCR-EL1)</name>
    <name type="common">Grapevine dieback disease fungus</name>
    <name type="synonym">Eutypa armeniacae</name>
    <dbReference type="NCBI Taxonomy" id="1287681"/>
    <lineage>
        <taxon>Eukaryota</taxon>
        <taxon>Fungi</taxon>
        <taxon>Dikarya</taxon>
        <taxon>Ascomycota</taxon>
        <taxon>Pezizomycotina</taxon>
        <taxon>Sordariomycetes</taxon>
        <taxon>Xylariomycetidae</taxon>
        <taxon>Xylariales</taxon>
        <taxon>Diatrypaceae</taxon>
        <taxon>Eutypa</taxon>
    </lineage>
</organism>
<gene>
    <name evidence="2" type="ORF">UCREL1_3550</name>
</gene>
<dbReference type="EMBL" id="KB706085">
    <property type="protein sequence ID" value="EMR69429.1"/>
    <property type="molecule type" value="Genomic_DNA"/>
</dbReference>
<dbReference type="GO" id="GO:0005737">
    <property type="term" value="C:cytoplasm"/>
    <property type="evidence" value="ECO:0007669"/>
    <property type="project" value="TreeGrafter"/>
</dbReference>
<dbReference type="InterPro" id="IPR036188">
    <property type="entry name" value="FAD/NAD-bd_sf"/>
</dbReference>
<protein>
    <submittedName>
        <fullName evidence="2">Putative amid-like nadh protein</fullName>
    </submittedName>
</protein>
<dbReference type="GO" id="GO:0050660">
    <property type="term" value="F:flavin adenine dinucleotide binding"/>
    <property type="evidence" value="ECO:0007669"/>
    <property type="project" value="TreeGrafter"/>
</dbReference>
<dbReference type="PRINTS" id="PR00368">
    <property type="entry name" value="FADPNR"/>
</dbReference>
<dbReference type="Proteomes" id="UP000012174">
    <property type="component" value="Unassembled WGS sequence"/>
</dbReference>
<dbReference type="KEGG" id="ela:UCREL1_3550"/>
<sequence>MASNLKNVIVVGGSYVGVATTQGLANILPATHRPRFAVLPKYEHKAFVPYSATFSSSPNANQHAVVKARVSELHKNRVVLDREWQGSKEIPFDYLVVATGTRLQAPGTMEHDDKLASVKYFQAYQERVQNASSIAIVGGGAVGVQMATDLKELYPEKEITLVHSRNQLMPVYHEGLDTIIKERFAELGVKLVAGSRVIMPTDGFQNQEKPPTTIKLQNGTELTADLVIPAVGQTPNNQFLSSLPPTSPDSLINPANGFIRVRPTLQFRDPHYPHLYAVGDIADSGAHKAARPGVGQAQAVAKNVLAMVEGLLPDENVVVGPAAIHLTLGLTKNVIFKNPDKASGETEPKVVHKDDGKADMGIDGIWERRGITVKSPDEYHL</sequence>